<keyword evidence="7" id="KW-1185">Reference proteome</keyword>
<protein>
    <submittedName>
        <fullName evidence="6">LysR substrate-binding domain-containing protein</fullName>
    </submittedName>
</protein>
<dbReference type="PANTHER" id="PTHR30346:SF0">
    <property type="entry name" value="HCA OPERON TRANSCRIPTIONAL ACTIVATOR HCAR"/>
    <property type="match status" value="1"/>
</dbReference>
<keyword evidence="2" id="KW-0805">Transcription regulation</keyword>
<dbReference type="EMBL" id="JBBDGL010000005">
    <property type="protein sequence ID" value="MEJ1156512.1"/>
    <property type="molecule type" value="Genomic_DNA"/>
</dbReference>
<evidence type="ECO:0000313" key="7">
    <source>
        <dbReference type="Proteomes" id="UP001368654"/>
    </source>
</evidence>
<organism evidence="6 7">
    <name type="scientific">Microbacterium marmarense</name>
    <dbReference type="NCBI Taxonomy" id="3122051"/>
    <lineage>
        <taxon>Bacteria</taxon>
        <taxon>Bacillati</taxon>
        <taxon>Actinomycetota</taxon>
        <taxon>Actinomycetes</taxon>
        <taxon>Micrococcales</taxon>
        <taxon>Microbacteriaceae</taxon>
        <taxon>Microbacterium</taxon>
    </lineage>
</organism>
<evidence type="ECO:0000256" key="2">
    <source>
        <dbReference type="ARBA" id="ARBA00023015"/>
    </source>
</evidence>
<keyword evidence="4" id="KW-0804">Transcription</keyword>
<evidence type="ECO:0000256" key="4">
    <source>
        <dbReference type="ARBA" id="ARBA00023163"/>
    </source>
</evidence>
<dbReference type="Gene3D" id="3.40.190.10">
    <property type="entry name" value="Periplasmic binding protein-like II"/>
    <property type="match status" value="2"/>
</dbReference>
<accession>A0ABU8LW90</accession>
<dbReference type="SUPFAM" id="SSF53850">
    <property type="entry name" value="Periplasmic binding protein-like II"/>
    <property type="match status" value="1"/>
</dbReference>
<evidence type="ECO:0000256" key="3">
    <source>
        <dbReference type="ARBA" id="ARBA00023125"/>
    </source>
</evidence>
<comment type="caution">
    <text evidence="6">The sequence shown here is derived from an EMBL/GenBank/DDBJ whole genome shotgun (WGS) entry which is preliminary data.</text>
</comment>
<gene>
    <name evidence="6" type="ORF">WDU96_12960</name>
</gene>
<dbReference type="Pfam" id="PF03466">
    <property type="entry name" value="LysR_substrate"/>
    <property type="match status" value="1"/>
</dbReference>
<dbReference type="PANTHER" id="PTHR30346">
    <property type="entry name" value="TRANSCRIPTIONAL DUAL REGULATOR HCAR-RELATED"/>
    <property type="match status" value="1"/>
</dbReference>
<keyword evidence="3" id="KW-0238">DNA-binding</keyword>
<comment type="similarity">
    <text evidence="1">Belongs to the LysR transcriptional regulatory family.</text>
</comment>
<evidence type="ECO:0000256" key="1">
    <source>
        <dbReference type="ARBA" id="ARBA00009437"/>
    </source>
</evidence>
<sequence>MVDLPPRFTLGVIPGATPGKWIDVWNSRMPRTPLDLVHLSVADQYQALASGEVDAAIVRLPISKDRLHVIELYEEDPVVIASIDSHLTAAEQLSLEDLSGEVLLVPDDDVLDLDVPGAVAPRFAAPADIEEAIQTVAAGVGIVIVPMSIARANRRKDTAYRVLSDGPASPVGVAWLADSDNPAINAFIGIVRGRTAQSSRA</sequence>
<proteinExistence type="inferred from homology"/>
<feature type="domain" description="LysR substrate-binding" evidence="5">
    <location>
        <begin position="20"/>
        <end position="194"/>
    </location>
</feature>
<evidence type="ECO:0000259" key="5">
    <source>
        <dbReference type="Pfam" id="PF03466"/>
    </source>
</evidence>
<name>A0ABU8LW90_9MICO</name>
<evidence type="ECO:0000313" key="6">
    <source>
        <dbReference type="EMBL" id="MEJ1156512.1"/>
    </source>
</evidence>
<dbReference type="InterPro" id="IPR005119">
    <property type="entry name" value="LysR_subst-bd"/>
</dbReference>
<reference evidence="6 7" key="1">
    <citation type="submission" date="2024-02" db="EMBL/GenBank/DDBJ databases">
        <authorList>
            <person name="Saticioglu I.B."/>
        </authorList>
    </citation>
    <scope>NUCLEOTIDE SEQUENCE [LARGE SCALE GENOMIC DNA]</scope>
    <source>
        <strain evidence="6 7">Mu-86</strain>
    </source>
</reference>
<dbReference type="Proteomes" id="UP001368654">
    <property type="component" value="Unassembled WGS sequence"/>
</dbReference>